<name>A0ABY9RPP1_9ACTN</name>
<evidence type="ECO:0000313" key="3">
    <source>
        <dbReference type="EMBL" id="WMX43733.1"/>
    </source>
</evidence>
<gene>
    <name evidence="3" type="ORF">RGF97_00990</name>
</gene>
<evidence type="ECO:0000256" key="1">
    <source>
        <dbReference type="SAM" id="MobiDB-lite"/>
    </source>
</evidence>
<dbReference type="InterPro" id="IPR005031">
    <property type="entry name" value="COQ10_START"/>
</dbReference>
<dbReference type="CDD" id="cd07817">
    <property type="entry name" value="SRPBCC_8"/>
    <property type="match status" value="1"/>
</dbReference>
<keyword evidence="4" id="KW-1185">Reference proteome</keyword>
<reference evidence="3 4" key="1">
    <citation type="submission" date="2023-09" db="EMBL/GenBank/DDBJ databases">
        <title>Complete genome of Streptomyces roseicoloratus T14.</title>
        <authorList>
            <person name="Bashizi T."/>
            <person name="Kim M.-J."/>
            <person name="Lee G."/>
            <person name="Tagele S.B."/>
            <person name="Shin J.-H."/>
        </authorList>
    </citation>
    <scope>NUCLEOTIDE SEQUENCE [LARGE SCALE GENOMIC DNA]</scope>
    <source>
        <strain evidence="3 4">T14</strain>
    </source>
</reference>
<dbReference type="PANTHER" id="PTHR33824:SF7">
    <property type="entry name" value="POLYKETIDE CYCLASE_DEHYDRASE AND LIPID TRANSPORT SUPERFAMILY PROTEIN"/>
    <property type="match status" value="1"/>
</dbReference>
<proteinExistence type="predicted"/>
<feature type="compositionally biased region" description="Acidic residues" evidence="1">
    <location>
        <begin position="301"/>
        <end position="410"/>
    </location>
</feature>
<dbReference type="InterPro" id="IPR023393">
    <property type="entry name" value="START-like_dom_sf"/>
</dbReference>
<sequence length="419" mass="45511">MVDDRKASRRDAEDGADDTRTSSGDSGTQKLLDRNPGANHLAEEFESYVQARLERALNGVGDRIGGAAEKVGAAHLGPRALLHGAGGAGRKLVEHMAPGKGSFASKAAHAAGTALHAKDVLVDKMTPGGSDEPRSSAADSGRKNLTIIEDIDVGVPVQEAYNQWTQFQEFSRFAKGVVSVDQEDETTTQWQVKVAKSNRAYKATVTEQIPDERIAWTAEGAKGTTRGVVTFHSLGENLTKVLLVMEYYPKGIVEKTGSLVRAQGRRARLDLKAFRTFVMMKGEATGSWRGEIQGGKVVAGPDEESDGGEDADTDTDTDESAEGEEDGSGYEGEARDDEAEDDLEDEDEDDEDAYEYEAGEQPAEEDEEYAEDAEDAEDDDEEDDEDEEEAPGEDEYDDEDEDDGEAEDEEPRARRSRKG</sequence>
<dbReference type="InterPro" id="IPR047137">
    <property type="entry name" value="ORF3"/>
</dbReference>
<dbReference type="PANTHER" id="PTHR33824">
    <property type="entry name" value="POLYKETIDE CYCLASE/DEHYDRASE AND LIPID TRANSPORT SUPERFAMILY PROTEIN"/>
    <property type="match status" value="1"/>
</dbReference>
<evidence type="ECO:0000259" key="2">
    <source>
        <dbReference type="Pfam" id="PF03364"/>
    </source>
</evidence>
<dbReference type="Pfam" id="PF03364">
    <property type="entry name" value="Polyketide_cyc"/>
    <property type="match status" value="1"/>
</dbReference>
<dbReference type="Gene3D" id="3.30.530.20">
    <property type="match status" value="1"/>
</dbReference>
<feature type="compositionally biased region" description="Basic and acidic residues" evidence="1">
    <location>
        <begin position="1"/>
        <end position="20"/>
    </location>
</feature>
<dbReference type="EMBL" id="CP133762">
    <property type="protein sequence ID" value="WMX43733.1"/>
    <property type="molecule type" value="Genomic_DNA"/>
</dbReference>
<dbReference type="SUPFAM" id="SSF55961">
    <property type="entry name" value="Bet v1-like"/>
    <property type="match status" value="1"/>
</dbReference>
<feature type="domain" description="Coenzyme Q-binding protein COQ10 START" evidence="2">
    <location>
        <begin position="153"/>
        <end position="273"/>
    </location>
</feature>
<organism evidence="3 4">
    <name type="scientific">Streptomyces roseicoloratus</name>
    <dbReference type="NCBI Taxonomy" id="2508722"/>
    <lineage>
        <taxon>Bacteria</taxon>
        <taxon>Bacillati</taxon>
        <taxon>Actinomycetota</taxon>
        <taxon>Actinomycetes</taxon>
        <taxon>Kitasatosporales</taxon>
        <taxon>Streptomycetaceae</taxon>
        <taxon>Streptomyces</taxon>
    </lineage>
</organism>
<dbReference type="RefSeq" id="WP_309547650.1">
    <property type="nucleotide sequence ID" value="NZ_CP133762.1"/>
</dbReference>
<accession>A0ABY9RPP1</accession>
<feature type="region of interest" description="Disordered" evidence="1">
    <location>
        <begin position="289"/>
        <end position="419"/>
    </location>
</feature>
<feature type="region of interest" description="Disordered" evidence="1">
    <location>
        <begin position="1"/>
        <end position="39"/>
    </location>
</feature>
<protein>
    <submittedName>
        <fullName evidence="3">SRPBCC family protein</fullName>
    </submittedName>
</protein>
<evidence type="ECO:0000313" key="4">
    <source>
        <dbReference type="Proteomes" id="UP001250858"/>
    </source>
</evidence>
<dbReference type="Proteomes" id="UP001250858">
    <property type="component" value="Chromosome"/>
</dbReference>